<keyword evidence="2" id="KW-1185">Reference proteome</keyword>
<feature type="non-terminal residue" evidence="1">
    <location>
        <position position="610"/>
    </location>
</feature>
<sequence length="610" mass="66123">MSRRYHHCLIPQDRSKEYRPISISLRRCSDNKSPKLDHPSPNRTFSKSQTSPPDGCTCYKDEFSLTIGTSISIPRTVELTSVPGGQNAMAHLKKRKLEAESAATKQQPKHHQQLGNSLSTKKTVHQISVSTNEMEVSDTSSNSSNSANSAKRRRKSVRDDQKSVPSDDSITAVGKNIPLPQKKRVFSGSPARKATCLNKTNSEQEPEADDETLIRETEAALKSLSGSWVPGPRGSSFYQRGNSDEDKYESNFENLFEEKKDGGSGGNGSKMSPSSMSQSSTTSNDTGCSLKDVITLRGQHDRQNSRIHQQQLQQQQNKNLDSQIYKHQQMLNGGKIRREDHADGNNQVLGQQSQGVNRSGNRQDKYSRYEPPDFNELVDESSNELEIDMSDPTADSRNNDNDHLDKDKINKSDSKHHLYSSGYQRSYEGLKSPVGSSSFSIASAFRPPNTDHTKNGCRTGVTPSSIPPMGPYPASATFVGYPTPGPTIPMPQPVAGVVSPPIDEKHSSTVSLLQLKSPKEESLPSSVSVTGTSMVDNTGKSSPNQGMAPISSPDADSKQYTILQPAGLGSRAASAIQDIAREGVVSVTAVSSSANNSVAVPVNKSGNGSS</sequence>
<name>A0ACC2PB61_9HYME</name>
<proteinExistence type="predicted"/>
<dbReference type="Proteomes" id="UP001239111">
    <property type="component" value="Chromosome 2"/>
</dbReference>
<organism evidence="1 2">
    <name type="scientific">Eretmocerus hayati</name>
    <dbReference type="NCBI Taxonomy" id="131215"/>
    <lineage>
        <taxon>Eukaryota</taxon>
        <taxon>Metazoa</taxon>
        <taxon>Ecdysozoa</taxon>
        <taxon>Arthropoda</taxon>
        <taxon>Hexapoda</taxon>
        <taxon>Insecta</taxon>
        <taxon>Pterygota</taxon>
        <taxon>Neoptera</taxon>
        <taxon>Endopterygota</taxon>
        <taxon>Hymenoptera</taxon>
        <taxon>Apocrita</taxon>
        <taxon>Proctotrupomorpha</taxon>
        <taxon>Chalcidoidea</taxon>
        <taxon>Aphelinidae</taxon>
        <taxon>Aphelininae</taxon>
        <taxon>Eretmocerus</taxon>
    </lineage>
</organism>
<dbReference type="EMBL" id="CM056742">
    <property type="protein sequence ID" value="KAJ8680066.1"/>
    <property type="molecule type" value="Genomic_DNA"/>
</dbReference>
<reference evidence="1" key="1">
    <citation type="submission" date="2023-04" db="EMBL/GenBank/DDBJ databases">
        <title>A chromosome-level genome assembly of the parasitoid wasp Eretmocerus hayati.</title>
        <authorList>
            <person name="Zhong Y."/>
            <person name="Liu S."/>
            <person name="Liu Y."/>
        </authorList>
    </citation>
    <scope>NUCLEOTIDE SEQUENCE</scope>
    <source>
        <strain evidence="1">ZJU_SS_LIU_2023</strain>
    </source>
</reference>
<accession>A0ACC2PB61</accession>
<evidence type="ECO:0000313" key="2">
    <source>
        <dbReference type="Proteomes" id="UP001239111"/>
    </source>
</evidence>
<protein>
    <submittedName>
        <fullName evidence="1">Uncharacterized protein</fullName>
    </submittedName>
</protein>
<evidence type="ECO:0000313" key="1">
    <source>
        <dbReference type="EMBL" id="KAJ8680066.1"/>
    </source>
</evidence>
<gene>
    <name evidence="1" type="ORF">QAD02_015853</name>
</gene>
<comment type="caution">
    <text evidence="1">The sequence shown here is derived from an EMBL/GenBank/DDBJ whole genome shotgun (WGS) entry which is preliminary data.</text>
</comment>